<comment type="caution">
    <text evidence="10">The sequence shown here is derived from an EMBL/GenBank/DDBJ whole genome shotgun (WGS) entry which is preliminary data.</text>
</comment>
<dbReference type="PANTHER" id="PTHR30591:SF1">
    <property type="entry name" value="RECBCD ENZYME SUBUNIT RECC"/>
    <property type="match status" value="1"/>
</dbReference>
<dbReference type="GO" id="GO:0006310">
    <property type="term" value="P:DNA recombination"/>
    <property type="evidence" value="ECO:0007669"/>
    <property type="project" value="TreeGrafter"/>
</dbReference>
<keyword evidence="8" id="KW-0238">DNA-binding</keyword>
<keyword evidence="5" id="KW-0347">Helicase</keyword>
<evidence type="ECO:0000256" key="3">
    <source>
        <dbReference type="ARBA" id="ARBA00022763"/>
    </source>
</evidence>
<name>T1B0Q8_9ZZZZ</name>
<dbReference type="EC" id="3.1.11.5" evidence="10"/>
<accession>T1B0Q8</accession>
<dbReference type="Gene3D" id="3.40.50.10930">
    <property type="match status" value="1"/>
</dbReference>
<evidence type="ECO:0000256" key="5">
    <source>
        <dbReference type="ARBA" id="ARBA00022806"/>
    </source>
</evidence>
<keyword evidence="3" id="KW-0227">DNA damage</keyword>
<keyword evidence="1" id="KW-0540">Nuclease</keyword>
<dbReference type="Gene3D" id="1.10.10.160">
    <property type="match status" value="1"/>
</dbReference>
<feature type="non-terminal residue" evidence="10">
    <location>
        <position position="285"/>
    </location>
</feature>
<dbReference type="EMBL" id="AUZX01006513">
    <property type="protein sequence ID" value="EQD63412.1"/>
    <property type="molecule type" value="Genomic_DNA"/>
</dbReference>
<dbReference type="GO" id="GO:0006281">
    <property type="term" value="P:DNA repair"/>
    <property type="evidence" value="ECO:0007669"/>
    <property type="project" value="UniProtKB-KW"/>
</dbReference>
<dbReference type="InterPro" id="IPR027417">
    <property type="entry name" value="P-loop_NTPase"/>
</dbReference>
<protein>
    <submittedName>
        <fullName evidence="10">Exodeoxyribonuclease V, RecC subunit</fullName>
        <ecNumber evidence="10">3.1.11.5</ecNumber>
    </submittedName>
</protein>
<dbReference type="GO" id="GO:0004386">
    <property type="term" value="F:helicase activity"/>
    <property type="evidence" value="ECO:0007669"/>
    <property type="project" value="UniProtKB-KW"/>
</dbReference>
<evidence type="ECO:0000256" key="1">
    <source>
        <dbReference type="ARBA" id="ARBA00022722"/>
    </source>
</evidence>
<reference evidence="10" key="1">
    <citation type="submission" date="2013-08" db="EMBL/GenBank/DDBJ databases">
        <authorList>
            <person name="Mendez C."/>
            <person name="Richter M."/>
            <person name="Ferrer M."/>
            <person name="Sanchez J."/>
        </authorList>
    </citation>
    <scope>NUCLEOTIDE SEQUENCE</scope>
</reference>
<dbReference type="AlphaFoldDB" id="T1B0Q8"/>
<sequence length="285" mass="31951">MPGLYVYRASRLEALVEQLAQQLAAQPPAAVLMPQTVVVAHLGMKRWLLGELARRRGSDGSPGIAANLHLLLPSEWWLRLGDALLGSDASPAWQREVLRWRILDLLDARSDDNALRHFLDAAPPRRRWQLAEHLARLYGEYQVYRPDWLLAWAAGSTTPRDADWQAALWRRLLAGSATQPRVQRSQRVLEMLAAAARAEHAEPVHVFGVSHLPPVLLQALQLAARTRAVHVYFPDPCRELWDYLRSQRALLRAGSEAAAQHFEIGHPLLASLGRIGQDFTLALNA</sequence>
<organism evidence="10">
    <name type="scientific">mine drainage metagenome</name>
    <dbReference type="NCBI Taxonomy" id="410659"/>
    <lineage>
        <taxon>unclassified sequences</taxon>
        <taxon>metagenomes</taxon>
        <taxon>ecological metagenomes</taxon>
    </lineage>
</organism>
<evidence type="ECO:0000256" key="6">
    <source>
        <dbReference type="ARBA" id="ARBA00022839"/>
    </source>
</evidence>
<keyword evidence="2" id="KW-0547">Nucleotide-binding</keyword>
<keyword evidence="9" id="KW-0234">DNA repair</keyword>
<evidence type="ECO:0000256" key="9">
    <source>
        <dbReference type="ARBA" id="ARBA00023204"/>
    </source>
</evidence>
<evidence type="ECO:0000256" key="7">
    <source>
        <dbReference type="ARBA" id="ARBA00022840"/>
    </source>
</evidence>
<keyword evidence="7" id="KW-0067">ATP-binding</keyword>
<evidence type="ECO:0000313" key="10">
    <source>
        <dbReference type="EMBL" id="EQD63412.1"/>
    </source>
</evidence>
<dbReference type="InterPro" id="IPR013986">
    <property type="entry name" value="DExx_box_DNA_helicase_dom_sf"/>
</dbReference>
<evidence type="ECO:0000256" key="2">
    <source>
        <dbReference type="ARBA" id="ARBA00022741"/>
    </source>
</evidence>
<dbReference type="GO" id="GO:0003677">
    <property type="term" value="F:DNA binding"/>
    <property type="evidence" value="ECO:0007669"/>
    <property type="project" value="UniProtKB-KW"/>
</dbReference>
<dbReference type="PANTHER" id="PTHR30591">
    <property type="entry name" value="RECBCD ENZYME SUBUNIT RECC"/>
    <property type="match status" value="1"/>
</dbReference>
<proteinExistence type="predicted"/>
<dbReference type="GO" id="GO:0005524">
    <property type="term" value="F:ATP binding"/>
    <property type="evidence" value="ECO:0007669"/>
    <property type="project" value="UniProtKB-KW"/>
</dbReference>
<reference evidence="10" key="2">
    <citation type="journal article" date="2014" name="ISME J.">
        <title>Microbial stratification in low pH oxic and suboxic macroscopic growths along an acid mine drainage.</title>
        <authorList>
            <person name="Mendez-Garcia C."/>
            <person name="Mesa V."/>
            <person name="Sprenger R.R."/>
            <person name="Richter M."/>
            <person name="Diez M.S."/>
            <person name="Solano J."/>
            <person name="Bargiela R."/>
            <person name="Golyshina O.V."/>
            <person name="Manteca A."/>
            <person name="Ramos J.L."/>
            <person name="Gallego J.R."/>
            <person name="Llorente I."/>
            <person name="Martins Dos Santos V.A."/>
            <person name="Jensen O.N."/>
            <person name="Pelaez A.I."/>
            <person name="Sanchez J."/>
            <person name="Ferrer M."/>
        </authorList>
    </citation>
    <scope>NUCLEOTIDE SEQUENCE</scope>
</reference>
<dbReference type="GO" id="GO:0008854">
    <property type="term" value="F:exodeoxyribonuclease V activity"/>
    <property type="evidence" value="ECO:0007669"/>
    <property type="project" value="UniProtKB-EC"/>
</dbReference>
<evidence type="ECO:0000256" key="4">
    <source>
        <dbReference type="ARBA" id="ARBA00022801"/>
    </source>
</evidence>
<dbReference type="Pfam" id="PF04257">
    <property type="entry name" value="Exonuc_V_gamma"/>
    <property type="match status" value="1"/>
</dbReference>
<keyword evidence="4 10" id="KW-0378">Hydrolase</keyword>
<dbReference type="SUPFAM" id="SSF52540">
    <property type="entry name" value="P-loop containing nucleoside triphosphate hydrolases"/>
    <property type="match status" value="1"/>
</dbReference>
<gene>
    <name evidence="10" type="ORF">B1A_09145</name>
</gene>
<keyword evidence="6" id="KW-0269">Exonuclease</keyword>
<evidence type="ECO:0000256" key="8">
    <source>
        <dbReference type="ARBA" id="ARBA00023125"/>
    </source>
</evidence>